<dbReference type="PROSITE" id="PS50011">
    <property type="entry name" value="PROTEIN_KINASE_DOM"/>
    <property type="match status" value="1"/>
</dbReference>
<dbReference type="OrthoDB" id="6159671at2759"/>
<evidence type="ECO:0000313" key="12">
    <source>
        <dbReference type="Proteomes" id="UP000678393"/>
    </source>
</evidence>
<sequence length="548" mass="62643">MYNFTSNLEFISNNNGSLINPKNMKPLHINVAFLISVSNFGSGIFYGAAFFLAIDELQRIAANDGIPVTFNWTFRDVANKEPNAINEMAKLHCKQKVSAFIGPDVYCKPAGLLATAFHIPYMTYNCDENHHDIGQHLMVNAETSFGYVSRFIYAVLHHYKWRSFWLVSGNTIKWQNVANLYVFLGVYESLLLFLREMKELGMTDTGDYAVVAVDDSNDIQSGEKTYLKKQERLSAVKNVLIIRPEMPDINRPEFEDTVYSRSLLPPINLKGIPKGVFKRPDIPTQAYHLYDATMFYGRAVMALMAIPGADPENATHIIYYLRCNYHDSNGQPPISDPVCGFDGKLCPSSKLAEWKIAIIIASVLIFVLIIVVILILGIRHYMYEQKLERLAWKIEREEIQILNPGQFRELNTPSRPRLTRKNLELTRALKKQLQLRKELSHENINRFIGACIEVPHLYMVTQYCPRKSLQDILRNENSPLDDMFITSLVQDLIRGMHFIHESEIGYHGNLKSSNCLVDSRWTVKITDFGLSAIGPPPLTTAEDEEYFR</sequence>
<dbReference type="GO" id="GO:0004672">
    <property type="term" value="F:protein kinase activity"/>
    <property type="evidence" value="ECO:0007669"/>
    <property type="project" value="InterPro"/>
</dbReference>
<comment type="caution">
    <text evidence="11">The sequence shown here is derived from an EMBL/GenBank/DDBJ whole genome shotgun (WGS) entry which is preliminary data.</text>
</comment>
<accession>A0A8S4A2G4</accession>
<dbReference type="InterPro" id="IPR000719">
    <property type="entry name" value="Prot_kinase_dom"/>
</dbReference>
<keyword evidence="5 9" id="KW-1133">Transmembrane helix</keyword>
<dbReference type="EMBL" id="CAJHNH020008346">
    <property type="protein sequence ID" value="CAG5135484.1"/>
    <property type="molecule type" value="Genomic_DNA"/>
</dbReference>
<keyword evidence="3 9" id="KW-0812">Transmembrane</keyword>
<dbReference type="PANTHER" id="PTHR11920">
    <property type="entry name" value="GUANYLYL CYCLASE"/>
    <property type="match status" value="1"/>
</dbReference>
<dbReference type="GO" id="GO:0007168">
    <property type="term" value="P:receptor guanylyl cyclase signaling pathway"/>
    <property type="evidence" value="ECO:0007669"/>
    <property type="project" value="TreeGrafter"/>
</dbReference>
<feature type="domain" description="Protein kinase" evidence="10">
    <location>
        <begin position="368"/>
        <end position="548"/>
    </location>
</feature>
<dbReference type="InterPro" id="IPR011009">
    <property type="entry name" value="Kinase-like_dom_sf"/>
</dbReference>
<evidence type="ECO:0000256" key="7">
    <source>
        <dbReference type="ARBA" id="ARBA00023239"/>
    </source>
</evidence>
<dbReference type="Gene3D" id="3.40.50.2300">
    <property type="match status" value="1"/>
</dbReference>
<evidence type="ECO:0000256" key="9">
    <source>
        <dbReference type="SAM" id="Phobius"/>
    </source>
</evidence>
<dbReference type="Pfam" id="PF01094">
    <property type="entry name" value="ANF_receptor"/>
    <property type="match status" value="1"/>
</dbReference>
<dbReference type="Gene3D" id="1.10.510.10">
    <property type="entry name" value="Transferase(Phosphotransferase) domain 1"/>
    <property type="match status" value="1"/>
</dbReference>
<evidence type="ECO:0000256" key="8">
    <source>
        <dbReference type="ARBA" id="ARBA00023293"/>
    </source>
</evidence>
<dbReference type="GO" id="GO:0001653">
    <property type="term" value="F:peptide receptor activity"/>
    <property type="evidence" value="ECO:0007669"/>
    <property type="project" value="TreeGrafter"/>
</dbReference>
<keyword evidence="8" id="KW-0141">cGMP biosynthesis</keyword>
<organism evidence="11 12">
    <name type="scientific">Candidula unifasciata</name>
    <dbReference type="NCBI Taxonomy" id="100452"/>
    <lineage>
        <taxon>Eukaryota</taxon>
        <taxon>Metazoa</taxon>
        <taxon>Spiralia</taxon>
        <taxon>Lophotrochozoa</taxon>
        <taxon>Mollusca</taxon>
        <taxon>Gastropoda</taxon>
        <taxon>Heterobranchia</taxon>
        <taxon>Euthyneura</taxon>
        <taxon>Panpulmonata</taxon>
        <taxon>Eupulmonata</taxon>
        <taxon>Stylommatophora</taxon>
        <taxon>Helicina</taxon>
        <taxon>Helicoidea</taxon>
        <taxon>Geomitridae</taxon>
        <taxon>Candidula</taxon>
    </lineage>
</organism>
<protein>
    <recommendedName>
        <fullName evidence="2">guanylate cyclase</fullName>
        <ecNumber evidence="2">4.6.1.2</ecNumber>
    </recommendedName>
</protein>
<dbReference type="SUPFAM" id="SSF53822">
    <property type="entry name" value="Periplasmic binding protein-like I"/>
    <property type="match status" value="1"/>
</dbReference>
<keyword evidence="12" id="KW-1185">Reference proteome</keyword>
<dbReference type="SUPFAM" id="SSF56112">
    <property type="entry name" value="Protein kinase-like (PK-like)"/>
    <property type="match status" value="1"/>
</dbReference>
<dbReference type="GO" id="GO:0005524">
    <property type="term" value="F:ATP binding"/>
    <property type="evidence" value="ECO:0007669"/>
    <property type="project" value="InterPro"/>
</dbReference>
<dbReference type="GO" id="GO:0004383">
    <property type="term" value="F:guanylate cyclase activity"/>
    <property type="evidence" value="ECO:0007669"/>
    <property type="project" value="UniProtKB-EC"/>
</dbReference>
<reference evidence="11" key="1">
    <citation type="submission" date="2021-04" db="EMBL/GenBank/DDBJ databases">
        <authorList>
            <consortium name="Molecular Ecology Group"/>
        </authorList>
    </citation>
    <scope>NUCLEOTIDE SEQUENCE</scope>
</reference>
<dbReference type="InterPro" id="IPR028082">
    <property type="entry name" value="Peripla_BP_I"/>
</dbReference>
<keyword evidence="6 9" id="KW-0472">Membrane</keyword>
<dbReference type="AlphaFoldDB" id="A0A8S4A2G4"/>
<evidence type="ECO:0000256" key="5">
    <source>
        <dbReference type="ARBA" id="ARBA00022989"/>
    </source>
</evidence>
<dbReference type="SMART" id="SM00220">
    <property type="entry name" value="S_TKc"/>
    <property type="match status" value="1"/>
</dbReference>
<proteinExistence type="predicted"/>
<evidence type="ECO:0000259" key="10">
    <source>
        <dbReference type="PROSITE" id="PS50011"/>
    </source>
</evidence>
<comment type="subcellular location">
    <subcellularLocation>
        <location evidence="1">Membrane</location>
    </subcellularLocation>
</comment>
<keyword evidence="7" id="KW-0456">Lyase</keyword>
<evidence type="ECO:0000256" key="2">
    <source>
        <dbReference type="ARBA" id="ARBA00012202"/>
    </source>
</evidence>
<dbReference type="EC" id="4.6.1.2" evidence="2"/>
<name>A0A8S4A2G4_9EUPU</name>
<dbReference type="GO" id="GO:0005886">
    <property type="term" value="C:plasma membrane"/>
    <property type="evidence" value="ECO:0007669"/>
    <property type="project" value="TreeGrafter"/>
</dbReference>
<dbReference type="PANTHER" id="PTHR11920:SF501">
    <property type="entry name" value="GUANYLATE CYCLASE 32E"/>
    <property type="match status" value="1"/>
</dbReference>
<dbReference type="InterPro" id="IPR001245">
    <property type="entry name" value="Ser-Thr/Tyr_kinase_cat_dom"/>
</dbReference>
<feature type="non-terminal residue" evidence="11">
    <location>
        <position position="548"/>
    </location>
</feature>
<evidence type="ECO:0000313" key="11">
    <source>
        <dbReference type="EMBL" id="CAG5135484.1"/>
    </source>
</evidence>
<dbReference type="Pfam" id="PF07714">
    <property type="entry name" value="PK_Tyr_Ser-Thr"/>
    <property type="match status" value="1"/>
</dbReference>
<keyword evidence="4" id="KW-0547">Nucleotide-binding</keyword>
<dbReference type="Proteomes" id="UP000678393">
    <property type="component" value="Unassembled WGS sequence"/>
</dbReference>
<dbReference type="InterPro" id="IPR050401">
    <property type="entry name" value="Cyclic_nucleotide_synthase"/>
</dbReference>
<dbReference type="GO" id="GO:0004016">
    <property type="term" value="F:adenylate cyclase activity"/>
    <property type="evidence" value="ECO:0007669"/>
    <property type="project" value="TreeGrafter"/>
</dbReference>
<evidence type="ECO:0000256" key="6">
    <source>
        <dbReference type="ARBA" id="ARBA00023136"/>
    </source>
</evidence>
<evidence type="ECO:0000256" key="4">
    <source>
        <dbReference type="ARBA" id="ARBA00022741"/>
    </source>
</evidence>
<evidence type="ECO:0000256" key="3">
    <source>
        <dbReference type="ARBA" id="ARBA00022692"/>
    </source>
</evidence>
<gene>
    <name evidence="11" type="ORF">CUNI_LOCUS21042</name>
</gene>
<dbReference type="InterPro" id="IPR001828">
    <property type="entry name" value="ANF_lig-bd_rcpt"/>
</dbReference>
<evidence type="ECO:0000256" key="1">
    <source>
        <dbReference type="ARBA" id="ARBA00004370"/>
    </source>
</evidence>
<feature type="transmembrane region" description="Helical" evidence="9">
    <location>
        <begin position="354"/>
        <end position="378"/>
    </location>
</feature>
<feature type="transmembrane region" description="Helical" evidence="9">
    <location>
        <begin position="31"/>
        <end position="54"/>
    </location>
</feature>